<organism evidence="4 5">
    <name type="scientific">Brucella daejeonensis</name>
    <dbReference type="NCBI Taxonomy" id="659015"/>
    <lineage>
        <taxon>Bacteria</taxon>
        <taxon>Pseudomonadati</taxon>
        <taxon>Pseudomonadota</taxon>
        <taxon>Alphaproteobacteria</taxon>
        <taxon>Hyphomicrobiales</taxon>
        <taxon>Brucellaceae</taxon>
        <taxon>Brucella/Ochrobactrum group</taxon>
        <taxon>Brucella</taxon>
    </lineage>
</organism>
<feature type="region of interest" description="Disordered" evidence="1">
    <location>
        <begin position="278"/>
        <end position="306"/>
    </location>
</feature>
<dbReference type="AlphaFoldDB" id="A0A7W9B1R4"/>
<feature type="region of interest" description="Disordered" evidence="1">
    <location>
        <begin position="148"/>
        <end position="208"/>
    </location>
</feature>
<evidence type="ECO:0000259" key="2">
    <source>
        <dbReference type="Pfam" id="PF19077"/>
    </source>
</evidence>
<evidence type="ECO:0000256" key="1">
    <source>
        <dbReference type="SAM" id="MobiDB-lite"/>
    </source>
</evidence>
<comment type="caution">
    <text evidence="4">The sequence shown here is derived from an EMBL/GenBank/DDBJ whole genome shotgun (WGS) entry which is preliminary data.</text>
</comment>
<feature type="domain" description="Bacterial Ig-like" evidence="2">
    <location>
        <begin position="289"/>
        <end position="365"/>
    </location>
</feature>
<feature type="domain" description="Biofilm-associated protein BapA-like prefix-like" evidence="3">
    <location>
        <begin position="22"/>
        <end position="98"/>
    </location>
</feature>
<name>A0A7W9B1R4_9HYPH</name>
<feature type="domain" description="Bacterial Ig-like" evidence="2">
    <location>
        <begin position="191"/>
        <end position="268"/>
    </location>
</feature>
<dbReference type="Pfam" id="PF19077">
    <property type="entry name" value="Big_13"/>
    <property type="match status" value="2"/>
</dbReference>
<feature type="compositionally biased region" description="Polar residues" evidence="1">
    <location>
        <begin position="188"/>
        <end position="208"/>
    </location>
</feature>
<dbReference type="InterPro" id="IPR013783">
    <property type="entry name" value="Ig-like_fold"/>
</dbReference>
<dbReference type="RefSeq" id="WP_183658519.1">
    <property type="nucleotide sequence ID" value="NZ_JACIJG010000047.1"/>
</dbReference>
<evidence type="ECO:0000313" key="4">
    <source>
        <dbReference type="EMBL" id="MBB5704658.1"/>
    </source>
</evidence>
<sequence length="467" mass="47195">MVKIVEIKHTKGGQPKSYDVASSNVTIQINNDAEVRLPAGKGEIASMERKGHDLIVHYADGTTVRLKDYFDCPDPDGLPELIVHDPANGQDSAVHFKENQDDVCAAPFATEALAYTLGPVGSGGFSAGAIAAIGALAVGGIAIAAAGGGGDDDDGPTSPPEDTTPPAKPMITGISDNVDPVRVDSLPSGASTNDNTPTLSGTAEPNSTVTIFDGSTELGTATTDSNGDWTFTPSAPLDDGPHDFTVVATDPAGNSSEASDGSSLIVDTLPPVVTIDSVTDDQNNPLSPGGSTHDTTPTLSGTAEPNSTVTIFDGSTELGTATTDSNGDWTFTPSTPLDDGPHDFVATQTDAAGNVGTSTEFPLSVSNDAPVAVDDTATTAEDTLLSNIDVLGNDSDADGDPLTVTDATSANGGTVTVNPDGTLNYTPPLDFTGDDVVTYTVDDGNGGTTTGTITVTVTPVNDAPVAT</sequence>
<dbReference type="Pfam" id="PF22783">
    <property type="entry name" value="BapA_N"/>
    <property type="match status" value="1"/>
</dbReference>
<keyword evidence="5" id="KW-1185">Reference proteome</keyword>
<evidence type="ECO:0000313" key="5">
    <source>
        <dbReference type="Proteomes" id="UP000555546"/>
    </source>
</evidence>
<dbReference type="NCBIfam" id="NF033677">
    <property type="entry name" value="biofilm_BapA_N"/>
    <property type="match status" value="1"/>
</dbReference>
<dbReference type="InterPro" id="IPR048051">
    <property type="entry name" value="BapA-like_prefix-like"/>
</dbReference>
<gene>
    <name evidence="4" type="ORF">FHS76_004588</name>
</gene>
<dbReference type="Gene3D" id="2.60.40.2810">
    <property type="match status" value="1"/>
</dbReference>
<dbReference type="InterPro" id="IPR044016">
    <property type="entry name" value="Big_13"/>
</dbReference>
<feature type="compositionally biased region" description="Pro residues" evidence="1">
    <location>
        <begin position="157"/>
        <end position="168"/>
    </location>
</feature>
<protein>
    <submittedName>
        <fullName evidence="4">Uncharacterized protein</fullName>
    </submittedName>
</protein>
<dbReference type="NCBIfam" id="NF033510">
    <property type="entry name" value="Ca_tandemer"/>
    <property type="match status" value="2"/>
</dbReference>
<accession>A0A7W9B1R4</accession>
<dbReference type="Proteomes" id="UP000555546">
    <property type="component" value="Unassembled WGS sequence"/>
</dbReference>
<dbReference type="EMBL" id="JACIJG010000047">
    <property type="protein sequence ID" value="MBB5704658.1"/>
    <property type="molecule type" value="Genomic_DNA"/>
</dbReference>
<dbReference type="NCBIfam" id="NF012211">
    <property type="entry name" value="tand_rpt_95"/>
    <property type="match status" value="1"/>
</dbReference>
<dbReference type="Gene3D" id="2.60.40.10">
    <property type="entry name" value="Immunoglobulins"/>
    <property type="match status" value="2"/>
</dbReference>
<evidence type="ECO:0000259" key="3">
    <source>
        <dbReference type="Pfam" id="PF22783"/>
    </source>
</evidence>
<feature type="non-terminal residue" evidence="4">
    <location>
        <position position="467"/>
    </location>
</feature>
<reference evidence="4 5" key="1">
    <citation type="submission" date="2020-08" db="EMBL/GenBank/DDBJ databases">
        <title>Genomic Encyclopedia of Type Strains, Phase IV (KMG-IV): sequencing the most valuable type-strain genomes for metagenomic binning, comparative biology and taxonomic classification.</title>
        <authorList>
            <person name="Goeker M."/>
        </authorList>
    </citation>
    <scope>NUCLEOTIDE SEQUENCE [LARGE SCALE GENOMIC DNA]</scope>
    <source>
        <strain evidence="4 5">DSM 26944</strain>
    </source>
</reference>
<proteinExistence type="predicted"/>
<dbReference type="Pfam" id="PF17963">
    <property type="entry name" value="Big_9"/>
    <property type="match status" value="1"/>
</dbReference>